<evidence type="ECO:0008006" key="8">
    <source>
        <dbReference type="Google" id="ProtNLM"/>
    </source>
</evidence>
<dbReference type="KEGG" id="pseg:D3H65_05020"/>
<feature type="transmembrane region" description="Helical" evidence="5">
    <location>
        <begin position="5"/>
        <end position="24"/>
    </location>
</feature>
<dbReference type="OrthoDB" id="1493324at2"/>
<comment type="subcellular location">
    <subcellularLocation>
        <location evidence="1">Membrane</location>
        <topology evidence="1">Multi-pass membrane protein</topology>
    </subcellularLocation>
</comment>
<dbReference type="InterPro" id="IPR032808">
    <property type="entry name" value="DoxX"/>
</dbReference>
<feature type="transmembrane region" description="Helical" evidence="5">
    <location>
        <begin position="173"/>
        <end position="192"/>
    </location>
</feature>
<feature type="transmembrane region" description="Helical" evidence="5">
    <location>
        <begin position="111"/>
        <end position="128"/>
    </location>
</feature>
<dbReference type="RefSeq" id="WP_119049215.1">
    <property type="nucleotide sequence ID" value="NZ_CP032157.1"/>
</dbReference>
<keyword evidence="7" id="KW-1185">Reference proteome</keyword>
<dbReference type="EMBL" id="CP032157">
    <property type="protein sequence ID" value="AXY73377.1"/>
    <property type="molecule type" value="Genomic_DNA"/>
</dbReference>
<keyword evidence="4 5" id="KW-0472">Membrane</keyword>
<evidence type="ECO:0000313" key="7">
    <source>
        <dbReference type="Proteomes" id="UP000263900"/>
    </source>
</evidence>
<keyword evidence="2 5" id="KW-0812">Transmembrane</keyword>
<sequence>MYFQIAMLCACLGTLIAFVPKIDVWVVKYRLAVTALWLSILVGICRLLAIWATSGTVLTKNALLFVYNWGKAALFFLVAWLTVLLVKSMVKDSNLSAPFKRMAGRIMKTTIWAAAITCASFYLMVTIGKSKNAKEMEDFFVQSGYPASLNYVIIMVECFFSIGLILHTRLRTGLLSAIVLLFVMLGAIFTHVRNGDPLEASYDAFTQLLVLCFLIILFLVEKKYRKANG</sequence>
<feature type="transmembrane region" description="Helical" evidence="5">
    <location>
        <begin position="148"/>
        <end position="166"/>
    </location>
</feature>
<dbReference type="GO" id="GO:0016020">
    <property type="term" value="C:membrane"/>
    <property type="evidence" value="ECO:0007669"/>
    <property type="project" value="UniProtKB-SubCell"/>
</dbReference>
<evidence type="ECO:0000256" key="3">
    <source>
        <dbReference type="ARBA" id="ARBA00022989"/>
    </source>
</evidence>
<proteinExistence type="predicted"/>
<feature type="transmembrane region" description="Helical" evidence="5">
    <location>
        <begin position="204"/>
        <end position="220"/>
    </location>
</feature>
<protein>
    <recommendedName>
        <fullName evidence="8">DoxX family protein</fullName>
    </recommendedName>
</protein>
<dbReference type="Proteomes" id="UP000263900">
    <property type="component" value="Chromosome"/>
</dbReference>
<accession>A0A3B7MIG8</accession>
<dbReference type="Pfam" id="PF13564">
    <property type="entry name" value="DoxX_2"/>
    <property type="match status" value="1"/>
</dbReference>
<dbReference type="AlphaFoldDB" id="A0A3B7MIG8"/>
<evidence type="ECO:0000256" key="4">
    <source>
        <dbReference type="ARBA" id="ARBA00023136"/>
    </source>
</evidence>
<name>A0A3B7MIG8_9BACT</name>
<keyword evidence="3 5" id="KW-1133">Transmembrane helix</keyword>
<evidence type="ECO:0000313" key="6">
    <source>
        <dbReference type="EMBL" id="AXY73377.1"/>
    </source>
</evidence>
<evidence type="ECO:0000256" key="2">
    <source>
        <dbReference type="ARBA" id="ARBA00022692"/>
    </source>
</evidence>
<gene>
    <name evidence="6" type="ORF">D3H65_05020</name>
</gene>
<evidence type="ECO:0000256" key="1">
    <source>
        <dbReference type="ARBA" id="ARBA00004141"/>
    </source>
</evidence>
<organism evidence="6 7">
    <name type="scientific">Paraflavitalea soli</name>
    <dbReference type="NCBI Taxonomy" id="2315862"/>
    <lineage>
        <taxon>Bacteria</taxon>
        <taxon>Pseudomonadati</taxon>
        <taxon>Bacteroidota</taxon>
        <taxon>Chitinophagia</taxon>
        <taxon>Chitinophagales</taxon>
        <taxon>Chitinophagaceae</taxon>
        <taxon>Paraflavitalea</taxon>
    </lineage>
</organism>
<feature type="transmembrane region" description="Helical" evidence="5">
    <location>
        <begin position="31"/>
        <end position="52"/>
    </location>
</feature>
<evidence type="ECO:0000256" key="5">
    <source>
        <dbReference type="SAM" id="Phobius"/>
    </source>
</evidence>
<reference evidence="6 7" key="1">
    <citation type="submission" date="2018-09" db="EMBL/GenBank/DDBJ databases">
        <title>Genome sequencing of strain 6GH32-13.</title>
        <authorList>
            <person name="Weon H.-Y."/>
            <person name="Heo J."/>
            <person name="Kwon S.-W."/>
        </authorList>
    </citation>
    <scope>NUCLEOTIDE SEQUENCE [LARGE SCALE GENOMIC DNA]</scope>
    <source>
        <strain evidence="6 7">5GH32-13</strain>
    </source>
</reference>
<feature type="transmembrane region" description="Helical" evidence="5">
    <location>
        <begin position="72"/>
        <end position="90"/>
    </location>
</feature>